<dbReference type="SUPFAM" id="SSF55205">
    <property type="entry name" value="EPT/RTPC-like"/>
    <property type="match status" value="1"/>
</dbReference>
<evidence type="ECO:0000313" key="10">
    <source>
        <dbReference type="EMBL" id="RKQ96033.1"/>
    </source>
</evidence>
<dbReference type="Pfam" id="PF00275">
    <property type="entry name" value="EPSP_synthase"/>
    <property type="match status" value="1"/>
</dbReference>
<evidence type="ECO:0000256" key="7">
    <source>
        <dbReference type="ARBA" id="ARBA00044633"/>
    </source>
</evidence>
<dbReference type="HAMAP" id="MF_00210">
    <property type="entry name" value="EPSP_synth"/>
    <property type="match status" value="1"/>
</dbReference>
<feature type="binding site" evidence="8">
    <location>
        <position position="91"/>
    </location>
    <ligand>
        <name>phosphoenolpyruvate</name>
        <dbReference type="ChEBI" id="CHEBI:58702"/>
    </ligand>
</feature>
<comment type="caution">
    <text evidence="8">Lacks conserved residue(s) required for the propagation of feature annotation.</text>
</comment>
<reference evidence="10 11" key="1">
    <citation type="submission" date="2018-10" db="EMBL/GenBank/DDBJ databases">
        <title>Genomic Encyclopedia of Type Strains, Phase IV (KMG-IV): sequencing the most valuable type-strain genomes for metagenomic binning, comparative biology and taxonomic classification.</title>
        <authorList>
            <person name="Goeker M."/>
        </authorList>
    </citation>
    <scope>NUCLEOTIDE SEQUENCE [LARGE SCALE GENOMIC DNA]</scope>
    <source>
        <strain evidence="10 11">DSM 4734</strain>
    </source>
</reference>
<evidence type="ECO:0000259" key="9">
    <source>
        <dbReference type="Pfam" id="PF00275"/>
    </source>
</evidence>
<dbReference type="GO" id="GO:0009073">
    <property type="term" value="P:aromatic amino acid family biosynthetic process"/>
    <property type="evidence" value="ECO:0007669"/>
    <property type="project" value="UniProtKB-KW"/>
</dbReference>
<evidence type="ECO:0000256" key="1">
    <source>
        <dbReference type="ARBA" id="ARBA00004811"/>
    </source>
</evidence>
<evidence type="ECO:0000256" key="3">
    <source>
        <dbReference type="ARBA" id="ARBA00022490"/>
    </source>
</evidence>
<dbReference type="UniPathway" id="UPA00053">
    <property type="reaction ID" value="UER00089"/>
</dbReference>
<dbReference type="InterPro" id="IPR006264">
    <property type="entry name" value="EPSP_synthase"/>
</dbReference>
<name>A0A495D2P4_9PROT</name>
<protein>
    <recommendedName>
        <fullName evidence="8">3-phosphoshikimate 1-carboxyvinyltransferase</fullName>
        <ecNumber evidence="8">2.5.1.19</ecNumber>
    </recommendedName>
    <alternativeName>
        <fullName evidence="8">5-enolpyruvylshikimate-3-phosphate synthase</fullName>
        <shortName evidence="8">EPSP synthase</shortName>
        <shortName evidence="8">EPSPS</shortName>
    </alternativeName>
</protein>
<evidence type="ECO:0000313" key="11">
    <source>
        <dbReference type="Proteomes" id="UP000273675"/>
    </source>
</evidence>
<dbReference type="InterPro" id="IPR013792">
    <property type="entry name" value="RNA3'P_cycl/enolpyr_Trfase_a/b"/>
</dbReference>
<gene>
    <name evidence="8" type="primary">aroA</name>
    <name evidence="10" type="ORF">C7435_2283</name>
</gene>
<comment type="subcellular location">
    <subcellularLocation>
        <location evidence="8">Cytoplasm</location>
    </subcellularLocation>
</comment>
<comment type="catalytic activity">
    <reaction evidence="7">
        <text>3-phosphoshikimate + phosphoenolpyruvate = 5-O-(1-carboxyvinyl)-3-phosphoshikimate + phosphate</text>
        <dbReference type="Rhea" id="RHEA:21256"/>
        <dbReference type="ChEBI" id="CHEBI:43474"/>
        <dbReference type="ChEBI" id="CHEBI:57701"/>
        <dbReference type="ChEBI" id="CHEBI:58702"/>
        <dbReference type="ChEBI" id="CHEBI:145989"/>
        <dbReference type="EC" id="2.5.1.19"/>
    </reaction>
    <physiologicalReaction direction="left-to-right" evidence="7">
        <dbReference type="Rhea" id="RHEA:21257"/>
    </physiologicalReaction>
</comment>
<dbReference type="GO" id="GO:0009423">
    <property type="term" value="P:chorismate biosynthetic process"/>
    <property type="evidence" value="ECO:0007669"/>
    <property type="project" value="UniProtKB-UniRule"/>
</dbReference>
<dbReference type="FunFam" id="3.65.10.10:FF:000005">
    <property type="entry name" value="3-phosphoshikimate 1-carboxyvinyltransferase"/>
    <property type="match status" value="1"/>
</dbReference>
<comment type="function">
    <text evidence="8">Catalyzes the transfer of the enolpyruvyl moiety of phosphoenolpyruvate (PEP) to the 5-hydroxyl of shikimate-3-phosphate (S3P) to produce enolpyruvyl shikimate-3-phosphate and inorganic phosphate.</text>
</comment>
<dbReference type="PANTHER" id="PTHR21090">
    <property type="entry name" value="AROM/DEHYDROQUINATE SYNTHASE"/>
    <property type="match status" value="1"/>
</dbReference>
<feature type="binding site" evidence="8">
    <location>
        <position position="162"/>
    </location>
    <ligand>
        <name>3-phosphoshikimate</name>
        <dbReference type="ChEBI" id="CHEBI:145989"/>
    </ligand>
</feature>
<feature type="binding site" evidence="8">
    <location>
        <position position="20"/>
    </location>
    <ligand>
        <name>3-phosphoshikimate</name>
        <dbReference type="ChEBI" id="CHEBI:145989"/>
    </ligand>
</feature>
<proteinExistence type="inferred from homology"/>
<feature type="binding site" evidence="8">
    <location>
        <position position="19"/>
    </location>
    <ligand>
        <name>phosphoenolpyruvate</name>
        <dbReference type="ChEBI" id="CHEBI:58702"/>
    </ligand>
</feature>
<dbReference type="PIRSF" id="PIRSF000505">
    <property type="entry name" value="EPSPS"/>
    <property type="match status" value="1"/>
</dbReference>
<dbReference type="Proteomes" id="UP000273675">
    <property type="component" value="Unassembled WGS sequence"/>
</dbReference>
<dbReference type="GO" id="GO:0003866">
    <property type="term" value="F:3-phosphoshikimate 1-carboxyvinyltransferase activity"/>
    <property type="evidence" value="ECO:0007669"/>
    <property type="project" value="UniProtKB-UniRule"/>
</dbReference>
<dbReference type="GO" id="GO:0005737">
    <property type="term" value="C:cytoplasm"/>
    <property type="evidence" value="ECO:0007669"/>
    <property type="project" value="UniProtKB-SubCell"/>
</dbReference>
<dbReference type="InterPro" id="IPR023193">
    <property type="entry name" value="EPSP_synthase_CS"/>
</dbReference>
<feature type="binding site" evidence="8">
    <location>
        <position position="164"/>
    </location>
    <ligand>
        <name>phosphoenolpyruvate</name>
        <dbReference type="ChEBI" id="CHEBI:58702"/>
    </ligand>
</feature>
<comment type="subunit">
    <text evidence="8">Monomer.</text>
</comment>
<dbReference type="PROSITE" id="PS00104">
    <property type="entry name" value="EPSP_SYNTHASE_1"/>
    <property type="match status" value="1"/>
</dbReference>
<dbReference type="EC" id="2.5.1.19" evidence="8"/>
<keyword evidence="4 8" id="KW-0028">Amino-acid biosynthesis</keyword>
<evidence type="ECO:0000256" key="5">
    <source>
        <dbReference type="ARBA" id="ARBA00022679"/>
    </source>
</evidence>
<keyword evidence="3 8" id="KW-0963">Cytoplasm</keyword>
<dbReference type="NCBIfam" id="TIGR01356">
    <property type="entry name" value="aroA"/>
    <property type="match status" value="1"/>
</dbReference>
<feature type="binding site" evidence="8">
    <location>
        <position position="164"/>
    </location>
    <ligand>
        <name>3-phosphoshikimate</name>
        <dbReference type="ChEBI" id="CHEBI:145989"/>
    </ligand>
</feature>
<organism evidence="10 11">
    <name type="scientific">Maricaulis maris</name>
    <dbReference type="NCBI Taxonomy" id="74318"/>
    <lineage>
        <taxon>Bacteria</taxon>
        <taxon>Pseudomonadati</taxon>
        <taxon>Pseudomonadota</taxon>
        <taxon>Alphaproteobacteria</taxon>
        <taxon>Maricaulales</taxon>
        <taxon>Maricaulaceae</taxon>
        <taxon>Maricaulis</taxon>
    </lineage>
</organism>
<feature type="active site" description="Proton acceptor" evidence="8">
    <location>
        <position position="314"/>
    </location>
</feature>
<dbReference type="AlphaFoldDB" id="A0A495D2P4"/>
<evidence type="ECO:0000256" key="2">
    <source>
        <dbReference type="ARBA" id="ARBA00009948"/>
    </source>
</evidence>
<comment type="similarity">
    <text evidence="2 8">Belongs to the EPSP synthase family.</text>
</comment>
<feature type="binding site" evidence="8">
    <location>
        <position position="314"/>
    </location>
    <ligand>
        <name>3-phosphoshikimate</name>
        <dbReference type="ChEBI" id="CHEBI:145989"/>
    </ligand>
</feature>
<dbReference type="InterPro" id="IPR036968">
    <property type="entry name" value="Enolpyruvate_Tfrase_sf"/>
</dbReference>
<evidence type="ECO:0000256" key="6">
    <source>
        <dbReference type="ARBA" id="ARBA00023141"/>
    </source>
</evidence>
<feature type="binding site" evidence="8">
    <location>
        <position position="19"/>
    </location>
    <ligand>
        <name>3-phosphoshikimate</name>
        <dbReference type="ChEBI" id="CHEBI:145989"/>
    </ligand>
</feature>
<feature type="binding site" evidence="8">
    <location>
        <position position="341"/>
    </location>
    <ligand>
        <name>3-phosphoshikimate</name>
        <dbReference type="ChEBI" id="CHEBI:145989"/>
    </ligand>
</feature>
<feature type="binding site" evidence="8">
    <location>
        <position position="119"/>
    </location>
    <ligand>
        <name>phosphoenolpyruvate</name>
        <dbReference type="ChEBI" id="CHEBI:58702"/>
    </ligand>
</feature>
<feature type="binding site" evidence="8">
    <location>
        <position position="390"/>
    </location>
    <ligand>
        <name>phosphoenolpyruvate</name>
        <dbReference type="ChEBI" id="CHEBI:58702"/>
    </ligand>
</feature>
<dbReference type="Gene3D" id="3.65.10.10">
    <property type="entry name" value="Enolpyruvate transferase domain"/>
    <property type="match status" value="2"/>
</dbReference>
<dbReference type="EMBL" id="RBIM01000005">
    <property type="protein sequence ID" value="RKQ96033.1"/>
    <property type="molecule type" value="Genomic_DNA"/>
</dbReference>
<keyword evidence="5 8" id="KW-0808">Transferase</keyword>
<dbReference type="InterPro" id="IPR001986">
    <property type="entry name" value="Enolpyruvate_Tfrase_dom"/>
</dbReference>
<dbReference type="CDD" id="cd01556">
    <property type="entry name" value="EPSP_synthase"/>
    <property type="match status" value="1"/>
</dbReference>
<feature type="domain" description="Enolpyruvate transferase" evidence="9">
    <location>
        <begin position="5"/>
        <end position="423"/>
    </location>
</feature>
<evidence type="ECO:0000256" key="8">
    <source>
        <dbReference type="HAMAP-Rule" id="MF_00210"/>
    </source>
</evidence>
<dbReference type="GO" id="GO:0008652">
    <property type="term" value="P:amino acid biosynthetic process"/>
    <property type="evidence" value="ECO:0007669"/>
    <property type="project" value="UniProtKB-KW"/>
</dbReference>
<evidence type="ECO:0000256" key="4">
    <source>
        <dbReference type="ARBA" id="ARBA00022605"/>
    </source>
</evidence>
<feature type="binding site" evidence="8">
    <location>
        <position position="345"/>
    </location>
    <ligand>
        <name>phosphoenolpyruvate</name>
        <dbReference type="ChEBI" id="CHEBI:58702"/>
    </ligand>
</feature>
<dbReference type="PANTHER" id="PTHR21090:SF5">
    <property type="entry name" value="PENTAFUNCTIONAL AROM POLYPEPTIDE"/>
    <property type="match status" value="1"/>
</dbReference>
<sequence>MRAKPATTLSGTIKAPGDKSISHRAFILGGLANGVTEITGLLESDDVINSGRAAAALGATVMHLGPGRWQVIGTGGRFQTPAEALDFGNAGTGVRLMMGAVAGTGASAEFIGDESLSSRPMRRVTDPLGEMGARFSTTDGRLPAQLDGGPLKAIRYTPPIASAQVKSAVLLAALGASGTTIVHEPQITRDHTETMLRAFGVALDVVRDGAATTVSLTGPQTLTACPVDVPGDPSSSAFAIVAALIVPGSDITLEGVMDNPARTGLIDTLREMGADITLTSGPDMAGEKTMHIRVRHSRLSGITVPAERAPSMIDEYPVLCVAAAFADGVTHMPGLEELRAKESDRLAGSAALLRANGVPVEEGEDSLAVTGLGIGGVPGGGTTLTHHDHRLAMSGLVIGLGAQTPSSVDDVAMIATSYPDFFTHVETLGGTLEPIA</sequence>
<feature type="binding site" evidence="8">
    <location>
        <position position="24"/>
    </location>
    <ligand>
        <name>3-phosphoshikimate</name>
        <dbReference type="ChEBI" id="CHEBI:145989"/>
    </ligand>
</feature>
<comment type="caution">
    <text evidence="10">The sequence shown here is derived from an EMBL/GenBank/DDBJ whole genome shotgun (WGS) entry which is preliminary data.</text>
</comment>
<keyword evidence="6 8" id="KW-0057">Aromatic amino acid biosynthesis</keyword>
<accession>A0A495D2P4</accession>
<comment type="pathway">
    <text evidence="1 8">Metabolic intermediate biosynthesis; chorismate biosynthesis; chorismate from D-erythrose 4-phosphate and phosphoenolpyruvate: step 6/7.</text>
</comment>